<dbReference type="InterPro" id="IPR005061">
    <property type="entry name" value="Ist1"/>
</dbReference>
<dbReference type="EMBL" id="BMAO01028095">
    <property type="protein sequence ID" value="GFR21956.1"/>
    <property type="molecule type" value="Genomic_DNA"/>
</dbReference>
<feature type="compositionally biased region" description="Basic residues" evidence="7">
    <location>
        <begin position="371"/>
        <end position="382"/>
    </location>
</feature>
<feature type="coiled-coil region" evidence="6">
    <location>
        <begin position="15"/>
        <end position="42"/>
    </location>
</feature>
<keyword evidence="6" id="KW-0175">Coiled coil</keyword>
<evidence type="ECO:0000256" key="6">
    <source>
        <dbReference type="SAM" id="Coils"/>
    </source>
</evidence>
<evidence type="ECO:0000313" key="8">
    <source>
        <dbReference type="EMBL" id="GFR21956.1"/>
    </source>
</evidence>
<organism evidence="8 9">
    <name type="scientific">Trichonephila clavata</name>
    <name type="common">Joro spider</name>
    <name type="synonym">Nephila clavata</name>
    <dbReference type="NCBI Taxonomy" id="2740835"/>
    <lineage>
        <taxon>Eukaryota</taxon>
        <taxon>Metazoa</taxon>
        <taxon>Ecdysozoa</taxon>
        <taxon>Arthropoda</taxon>
        <taxon>Chelicerata</taxon>
        <taxon>Arachnida</taxon>
        <taxon>Araneae</taxon>
        <taxon>Araneomorphae</taxon>
        <taxon>Entelegynae</taxon>
        <taxon>Araneoidea</taxon>
        <taxon>Nephilidae</taxon>
        <taxon>Trichonephila</taxon>
    </lineage>
</organism>
<proteinExistence type="inferred from homology"/>
<dbReference type="PANTHER" id="PTHR12161:SF5">
    <property type="entry name" value="IST1 HOMOLOG"/>
    <property type="match status" value="1"/>
</dbReference>
<feature type="region of interest" description="Disordered" evidence="7">
    <location>
        <begin position="351"/>
        <end position="412"/>
    </location>
</feature>
<dbReference type="Proteomes" id="UP000887116">
    <property type="component" value="Unassembled WGS sequence"/>
</dbReference>
<dbReference type="PANTHER" id="PTHR12161">
    <property type="entry name" value="IST1 FAMILY MEMBER"/>
    <property type="match status" value="1"/>
</dbReference>
<evidence type="ECO:0000256" key="4">
    <source>
        <dbReference type="ARBA" id="ARBA00046124"/>
    </source>
</evidence>
<comment type="similarity">
    <text evidence="1">Belongs to the IST1 family.</text>
</comment>
<dbReference type="AlphaFoldDB" id="A0A8X6LT36"/>
<evidence type="ECO:0000256" key="2">
    <source>
        <dbReference type="ARBA" id="ARBA00014513"/>
    </source>
</evidence>
<evidence type="ECO:0000256" key="3">
    <source>
        <dbReference type="ARBA" id="ARBA00032374"/>
    </source>
</evidence>
<comment type="caution">
    <text evidence="8">The sequence shown here is derived from an EMBL/GenBank/DDBJ whole genome shotgun (WGS) entry which is preliminary data.</text>
</comment>
<dbReference type="Pfam" id="PF03398">
    <property type="entry name" value="Ist1"/>
    <property type="match status" value="1"/>
</dbReference>
<evidence type="ECO:0000256" key="7">
    <source>
        <dbReference type="SAM" id="MobiDB-lite"/>
    </source>
</evidence>
<name>A0A8X6LT36_TRICU</name>
<evidence type="ECO:0000256" key="5">
    <source>
        <dbReference type="ARBA" id="ARBA00046920"/>
    </source>
</evidence>
<evidence type="ECO:0000256" key="1">
    <source>
        <dbReference type="ARBA" id="ARBA00005536"/>
    </source>
</evidence>
<keyword evidence="9" id="KW-1185">Reference proteome</keyword>
<gene>
    <name evidence="8" type="primary">IST1</name>
    <name evidence="8" type="ORF">TNCT_246991</name>
</gene>
<dbReference type="GO" id="GO:0015031">
    <property type="term" value="P:protein transport"/>
    <property type="evidence" value="ECO:0007669"/>
    <property type="project" value="InterPro"/>
</dbReference>
<accession>A0A8X6LT36</accession>
<comment type="function">
    <text evidence="4">ESCRT-III-like protein involved in cytokinesis, nuclear envelope reassembly and endosomal tubulation. Is required for efficient abscission during cytokinesis. Involved in recruiting VPS4A and/or VPS4B to the midbody of dividing cells. During late anaphase, involved in nuclear envelope reassembly and mitotic spindle disassembly together with the ESCRT-III complex: IST1 acts by mediating the recruitment of SPAST to the nuclear membrane, leading to microtubule severing. Recruited to the reforming nuclear envelope (NE) during anaphase by LEMD2. Regulates early endosomal tubulation together with the ESCRT-III complex by mediating the recruitment of SPAST.</text>
</comment>
<dbReference type="Gene3D" id="1.20.1260.60">
    <property type="entry name" value="Vacuolar protein sorting-associated protein Ist1"/>
    <property type="match status" value="1"/>
</dbReference>
<reference evidence="8" key="1">
    <citation type="submission" date="2020-07" db="EMBL/GenBank/DDBJ databases">
        <title>Multicomponent nature underlies the extraordinary mechanical properties of spider dragline silk.</title>
        <authorList>
            <person name="Kono N."/>
            <person name="Nakamura H."/>
            <person name="Mori M."/>
            <person name="Yoshida Y."/>
            <person name="Ohtoshi R."/>
            <person name="Malay A.D."/>
            <person name="Moran D.A.P."/>
            <person name="Tomita M."/>
            <person name="Numata K."/>
            <person name="Arakawa K."/>
        </authorList>
    </citation>
    <scope>NUCLEOTIDE SEQUENCE</scope>
</reference>
<dbReference type="FunFam" id="1.20.1260.60:FF:000002">
    <property type="entry name" value="Vacuolar protein sorting-associated protein IST1"/>
    <property type="match status" value="1"/>
</dbReference>
<sequence>MIRSTPKYMRLKTDLQLACSRLKMLQAKKMELSEKMKKEISNHLAKGKFVMAKIKAQNIIKYEAAVEAMEIVEMFCEQLLAKYGLFEQMKELDSDLEQCVSSLIWVSPYLQPEVPELKSIFKQLTAKYGSYYTKTALKNEQETVNPELMERIKVVTPSEKKVQKCLRGIAERYDVPEDGKNKMEEYCSGFNSSNITRKGHKYKVNNTIDLSSSSNYPVASKEFGNLETFEGYGTVTPNKSITCKKAFSDLKIKKNRRPSARWTHNFFHAKDLSEKTEGNEEELSENVQTISNEEIMEDINIDDNTQSLNPFISKNKHSYHSVWGKDRVFENSNNPFNKKYKNNSECSEKNVVPVTGLSSDEETGGEVSQMKMKKNSSSKKTKKTNETLILEDKENNSIEYDSSNNSDFDEPPPYDAVVPVSTPKSFRNEHLYGIKIDVELECFPQYPILPTCPALDDILENNNDLE</sequence>
<evidence type="ECO:0000313" key="9">
    <source>
        <dbReference type="Proteomes" id="UP000887116"/>
    </source>
</evidence>
<protein>
    <recommendedName>
        <fullName evidence="2">IST1 homolog</fullName>
    </recommendedName>
    <alternativeName>
        <fullName evidence="3">Charged multivesicular body protein 8</fullName>
    </alternativeName>
</protein>
<comment type="subunit">
    <text evidence="5">Interacts with CHMP1A, CHMP1B, VPS4A and VTA1. Interacts with SPAST, STAMBP, and USP8. May interact with VPS37B. May associate with the ESCRT-I complex. Interacts with MITD1, in competition with VSP4. Interacts with SPART (via MIT domain); leading to the recruitment of SPART to midbodies. Interacts with SPAST.</text>
</comment>
<dbReference type="OrthoDB" id="6428699at2759"/>
<feature type="compositionally biased region" description="Polar residues" evidence="7">
    <location>
        <begin position="397"/>
        <end position="406"/>
    </location>
</feature>
<dbReference type="InterPro" id="IPR042277">
    <property type="entry name" value="IST1-like"/>
</dbReference>